<dbReference type="Gene3D" id="3.40.50.300">
    <property type="entry name" value="P-loop containing nucleotide triphosphate hydrolases"/>
    <property type="match status" value="1"/>
</dbReference>
<dbReference type="GO" id="GO:0008146">
    <property type="term" value="F:sulfotransferase activity"/>
    <property type="evidence" value="ECO:0007669"/>
    <property type="project" value="InterPro"/>
</dbReference>
<protein>
    <submittedName>
        <fullName evidence="2">Sulfotransferase domain-containing protein</fullName>
    </submittedName>
</protein>
<dbReference type="InterPro" id="IPR000863">
    <property type="entry name" value="Sulfotransferase_dom"/>
</dbReference>
<dbReference type="InterPro" id="IPR027417">
    <property type="entry name" value="P-loop_NTPase"/>
</dbReference>
<organism evidence="2">
    <name type="scientific">Candidatus Kentrum sp. FW</name>
    <dbReference type="NCBI Taxonomy" id="2126338"/>
    <lineage>
        <taxon>Bacteria</taxon>
        <taxon>Pseudomonadati</taxon>
        <taxon>Pseudomonadota</taxon>
        <taxon>Gammaproteobacteria</taxon>
        <taxon>Candidatus Kentrum</taxon>
    </lineage>
</organism>
<dbReference type="EMBL" id="CAADEW010000018">
    <property type="protein sequence ID" value="VFJ47999.1"/>
    <property type="molecule type" value="Genomic_DNA"/>
</dbReference>
<reference evidence="2" key="1">
    <citation type="submission" date="2019-02" db="EMBL/GenBank/DDBJ databases">
        <authorList>
            <person name="Gruber-Vodicka R. H."/>
            <person name="Seah K. B. B."/>
        </authorList>
    </citation>
    <scope>NUCLEOTIDE SEQUENCE</scope>
    <source>
        <strain evidence="2">BECK_BZ15</strain>
    </source>
</reference>
<evidence type="ECO:0000313" key="2">
    <source>
        <dbReference type="EMBL" id="VFJ47999.1"/>
    </source>
</evidence>
<keyword evidence="2" id="KW-0808">Transferase</keyword>
<dbReference type="AlphaFoldDB" id="A0A450S7Z0"/>
<sequence length="296" mass="32905">MTETSSIPKGRILVNSLPKSGTHLLTRAVELFGYKEYAANLDQTKKARNAAGQGTPLYLNYRQAKNSLKKGEVTGENSIGIGAFSPYFVTQATVEYWLDAIPHGQYIQGHVPFTPKLAPIIGKLGYLHVFIIRDPRAVIASLIPFILDAQATGMGAHFLWDDFREMSPKQRLHFILEGGYAPKAGVKVENFADVYRSMLAWRDDPDCLPVCFEDLVGEQGGGSIGQQEKTIKEIAAHLGVEFDENIRSKLAEIYDTSSRTFRVGKIDAWKDSMDAESVEYIIEYCKPLCDEAGYSL</sequence>
<dbReference type="SUPFAM" id="SSF52540">
    <property type="entry name" value="P-loop containing nucleoside triphosphate hydrolases"/>
    <property type="match status" value="1"/>
</dbReference>
<evidence type="ECO:0000259" key="1">
    <source>
        <dbReference type="Pfam" id="PF00685"/>
    </source>
</evidence>
<proteinExistence type="predicted"/>
<accession>A0A450S7Z0</accession>
<dbReference type="Pfam" id="PF00685">
    <property type="entry name" value="Sulfotransfer_1"/>
    <property type="match status" value="1"/>
</dbReference>
<gene>
    <name evidence="2" type="ORF">BECKFW1821A_GA0114235_101814</name>
</gene>
<feature type="domain" description="Sulfotransferase" evidence="1">
    <location>
        <begin position="11"/>
        <end position="289"/>
    </location>
</feature>
<name>A0A450S7Z0_9GAMM</name>